<dbReference type="InterPro" id="IPR032710">
    <property type="entry name" value="NTF2-like_dom_sf"/>
</dbReference>
<name>A0A3M7LW26_9PLEO</name>
<dbReference type="PANTHER" id="PTHR39598:SF1">
    <property type="entry name" value="AUSTINOID BIOSYNTHESIS CLUSTERS PROTEIN F-RELATED"/>
    <property type="match status" value="1"/>
</dbReference>
<dbReference type="Gene3D" id="3.10.450.50">
    <property type="match status" value="1"/>
</dbReference>
<reference evidence="1 2" key="1">
    <citation type="journal article" date="2014" name="PLoS ONE">
        <title>De novo Genome Assembly of the Fungal Plant Pathogen Pyrenophora semeniperda.</title>
        <authorList>
            <person name="Soliai M.M."/>
            <person name="Meyer S.E."/>
            <person name="Udall J.A."/>
            <person name="Elzinga D.E."/>
            <person name="Hermansen R.A."/>
            <person name="Bodily P.M."/>
            <person name="Hart A.A."/>
            <person name="Coleman C.E."/>
        </authorList>
    </citation>
    <scope>NUCLEOTIDE SEQUENCE [LARGE SCALE GENOMIC DNA]</scope>
    <source>
        <strain evidence="1 2">CCB06</strain>
        <tissue evidence="1">Mycelium</tissue>
    </source>
</reference>
<dbReference type="InterPro" id="IPR050977">
    <property type="entry name" value="Fungal_Meroterpenoid_Isomerase"/>
</dbReference>
<dbReference type="EMBL" id="KE747806">
    <property type="protein sequence ID" value="RMZ66342.1"/>
    <property type="molecule type" value="Genomic_DNA"/>
</dbReference>
<gene>
    <name evidence="1" type="ORF">GMOD_00005478</name>
</gene>
<proteinExistence type="predicted"/>
<evidence type="ECO:0000313" key="2">
    <source>
        <dbReference type="Proteomes" id="UP000265663"/>
    </source>
</evidence>
<keyword evidence="2" id="KW-1185">Reference proteome</keyword>
<dbReference type="AlphaFoldDB" id="A0A3M7LW26"/>
<dbReference type="PANTHER" id="PTHR39598">
    <property type="entry name" value="AUSTINOL SYNTHESIS PROTEIN F-RELATED"/>
    <property type="match status" value="1"/>
</dbReference>
<dbReference type="OrthoDB" id="3758478at2759"/>
<evidence type="ECO:0008006" key="3">
    <source>
        <dbReference type="Google" id="ProtNLM"/>
    </source>
</evidence>
<accession>A0A3M7LW26</accession>
<protein>
    <recommendedName>
        <fullName evidence="3">SnoaL-like domain-containing protein</fullName>
    </recommendedName>
</protein>
<dbReference type="SUPFAM" id="SSF54427">
    <property type="entry name" value="NTF2-like"/>
    <property type="match status" value="1"/>
</dbReference>
<sequence>MVNKQTGYDRYPTNCASSDIFISYNLPPVADFRSLFRYPLHVRETEKNSPWCYIPKKVTQMCYKSSSIITKCFKMFQENLDPSAKPHTEVQKATLDKYIEGWKKWTPSDSIAAWSDDITFKQLPLNSGKPSRSRQQLEPRYIMLIENLMNFELNIHNVVHDSAQGKAAIYATMKADTGFGEPYINEQATFLWFDETGQKVNRIEEMNDTAFRRDWEPKYYKHIGFGQPPKPTTQ</sequence>
<evidence type="ECO:0000313" key="1">
    <source>
        <dbReference type="EMBL" id="RMZ66342.1"/>
    </source>
</evidence>
<dbReference type="Proteomes" id="UP000265663">
    <property type="component" value="Unassembled WGS sequence"/>
</dbReference>
<organism evidence="1 2">
    <name type="scientific">Pyrenophora seminiperda CCB06</name>
    <dbReference type="NCBI Taxonomy" id="1302712"/>
    <lineage>
        <taxon>Eukaryota</taxon>
        <taxon>Fungi</taxon>
        <taxon>Dikarya</taxon>
        <taxon>Ascomycota</taxon>
        <taxon>Pezizomycotina</taxon>
        <taxon>Dothideomycetes</taxon>
        <taxon>Pleosporomycetidae</taxon>
        <taxon>Pleosporales</taxon>
        <taxon>Pleosporineae</taxon>
        <taxon>Pleosporaceae</taxon>
        <taxon>Pyrenophora</taxon>
    </lineage>
</organism>